<sequence length="664" mass="74360">MAAKPQRASESKKRKGISGPKDEERKSTPKKLKLQSSNPSQKGPKKPFKSSEQPRKEQRKQLEDNSKIQKGDSESKKESRIRAKELAEARKKKRKKHYTLEQELALLWEKMRRRDIGKEERSKFVTEALNKMKGKIPEIAGSHVSSRVLQTCVKHCSQDERNAVFLELQPHYMTLITNTYAVHLVTKMLDNASKEQLGQFISSLHGHVASLLRHMVGSLVVEHVYNLGNASQKQSLLMELYSPELQLFKDLVSIKETRLVDVIAKLQLQKSSVLRHMTSVLQPILEKGILDHSIVHRVLMEYLTIADESSATEIIKQLSGPLLVRVIHTKDGSRIGMLCVKHGSAKERKKIIKGMKGHVDKIARDRWGSMVLVSILSIVDDTKLLSKNIIRELEGTLPELVLDQNARRPLLQLLHPNCSRYFSPEDLASLSLTVPSLSTKGELEGGPSVPQQMESSKVYQEIEEDKKTEENRSKDDEKSLQLDEAGKKDPLTRRKELLIVGGLAEKLIDACCEVGGDMLRSKFGKEVIYEVAIGGADGILHPRMDEKLGKLHEAIASLAAQPKLEGAEEEHPLEQFHSSRTIRKLILDSPAFASTLWEKALKGKCAMWSQGHSSKVVSAFLESSDGAVCEMVKKELEPLIESGVLKLPAVANEHDKAGQDPKPE</sequence>
<evidence type="ECO:0000313" key="2">
    <source>
        <dbReference type="Proteomes" id="UP001060085"/>
    </source>
</evidence>
<protein>
    <submittedName>
        <fullName evidence="1">Uncharacterized protein</fullName>
    </submittedName>
</protein>
<dbReference type="EMBL" id="CM044708">
    <property type="protein sequence ID" value="KAI5650865.1"/>
    <property type="molecule type" value="Genomic_DNA"/>
</dbReference>
<gene>
    <name evidence="1" type="ORF">M9H77_36870</name>
</gene>
<comment type="caution">
    <text evidence="1">The sequence shown here is derived from an EMBL/GenBank/DDBJ whole genome shotgun (WGS) entry which is preliminary data.</text>
</comment>
<organism evidence="1 2">
    <name type="scientific">Catharanthus roseus</name>
    <name type="common">Madagascar periwinkle</name>
    <name type="synonym">Vinca rosea</name>
    <dbReference type="NCBI Taxonomy" id="4058"/>
    <lineage>
        <taxon>Eukaryota</taxon>
        <taxon>Viridiplantae</taxon>
        <taxon>Streptophyta</taxon>
        <taxon>Embryophyta</taxon>
        <taxon>Tracheophyta</taxon>
        <taxon>Spermatophyta</taxon>
        <taxon>Magnoliopsida</taxon>
        <taxon>eudicotyledons</taxon>
        <taxon>Gunneridae</taxon>
        <taxon>Pentapetalae</taxon>
        <taxon>asterids</taxon>
        <taxon>lamiids</taxon>
        <taxon>Gentianales</taxon>
        <taxon>Apocynaceae</taxon>
        <taxon>Rauvolfioideae</taxon>
        <taxon>Vinceae</taxon>
        <taxon>Catharanthinae</taxon>
        <taxon>Catharanthus</taxon>
    </lineage>
</organism>
<keyword evidence="2" id="KW-1185">Reference proteome</keyword>
<reference evidence="2" key="1">
    <citation type="journal article" date="2023" name="Nat. Plants">
        <title>Single-cell RNA sequencing provides a high-resolution roadmap for understanding the multicellular compartmentation of specialized metabolism.</title>
        <authorList>
            <person name="Sun S."/>
            <person name="Shen X."/>
            <person name="Li Y."/>
            <person name="Li Y."/>
            <person name="Wang S."/>
            <person name="Li R."/>
            <person name="Zhang H."/>
            <person name="Shen G."/>
            <person name="Guo B."/>
            <person name="Wei J."/>
            <person name="Xu J."/>
            <person name="St-Pierre B."/>
            <person name="Chen S."/>
            <person name="Sun C."/>
        </authorList>
    </citation>
    <scope>NUCLEOTIDE SEQUENCE [LARGE SCALE GENOMIC DNA]</scope>
</reference>
<accession>A0ACB9ZTX2</accession>
<proteinExistence type="predicted"/>
<evidence type="ECO:0000313" key="1">
    <source>
        <dbReference type="EMBL" id="KAI5650865.1"/>
    </source>
</evidence>
<name>A0ACB9ZTX2_CATRO</name>
<dbReference type="Proteomes" id="UP001060085">
    <property type="component" value="Linkage Group LG08"/>
</dbReference>